<feature type="non-terminal residue" evidence="3">
    <location>
        <position position="1"/>
    </location>
</feature>
<dbReference type="EMBL" id="MU158081">
    <property type="protein sequence ID" value="KAF9521400.1"/>
    <property type="molecule type" value="Genomic_DNA"/>
</dbReference>
<feature type="non-terminal residue" evidence="3">
    <location>
        <position position="419"/>
    </location>
</feature>
<evidence type="ECO:0000313" key="3">
    <source>
        <dbReference type="EMBL" id="KAF9521400.1"/>
    </source>
</evidence>
<dbReference type="Proteomes" id="UP000807306">
    <property type="component" value="Unassembled WGS sequence"/>
</dbReference>
<dbReference type="Pfam" id="PF16335">
    <property type="entry name" value="GtaA_6_Hairpin"/>
    <property type="match status" value="1"/>
</dbReference>
<reference evidence="3" key="1">
    <citation type="submission" date="2020-11" db="EMBL/GenBank/DDBJ databases">
        <authorList>
            <consortium name="DOE Joint Genome Institute"/>
            <person name="Ahrendt S."/>
            <person name="Riley R."/>
            <person name="Andreopoulos W."/>
            <person name="Labutti K."/>
            <person name="Pangilinan J."/>
            <person name="Ruiz-Duenas F.J."/>
            <person name="Barrasa J.M."/>
            <person name="Sanchez-Garcia M."/>
            <person name="Camarero S."/>
            <person name="Miyauchi S."/>
            <person name="Serrano A."/>
            <person name="Linde D."/>
            <person name="Babiker R."/>
            <person name="Drula E."/>
            <person name="Ayuso-Fernandez I."/>
            <person name="Pacheco R."/>
            <person name="Padilla G."/>
            <person name="Ferreira P."/>
            <person name="Barriuso J."/>
            <person name="Kellner H."/>
            <person name="Castanera R."/>
            <person name="Alfaro M."/>
            <person name="Ramirez L."/>
            <person name="Pisabarro A.G."/>
            <person name="Kuo A."/>
            <person name="Tritt A."/>
            <person name="Lipzen A."/>
            <person name="He G."/>
            <person name="Yan M."/>
            <person name="Ng V."/>
            <person name="Cullen D."/>
            <person name="Martin F."/>
            <person name="Rosso M.-N."/>
            <person name="Henrissat B."/>
            <person name="Hibbett D."/>
            <person name="Martinez A.T."/>
            <person name="Grigoriev I.V."/>
        </authorList>
    </citation>
    <scope>NUCLEOTIDE SEQUENCE</scope>
    <source>
        <strain evidence="3">CBS 506.95</strain>
    </source>
</reference>
<comment type="caution">
    <text evidence="3">The sequence shown here is derived from an EMBL/GenBank/DDBJ whole genome shotgun (WGS) entry which is preliminary data.</text>
</comment>
<protein>
    <submittedName>
        <fullName evidence="3">Uncharacterized protein</fullName>
    </submittedName>
</protein>
<sequence length="419" mass="45784">ATIPLALRSPYLNVWTETMSLDGTARNSTGDIWPTLWNKHVTGWAGLVRVDGQSYRWQGQGGATNTAQTVSGSIRMSPTRTTFNTIAGPVQLTITYLSPLEPSDWVKQSFPFSYISIDVTSTDGQKHDVQLYSDITGELLSPNWSDEVVFNTTQTSKSTFHSMERTLPSRFLETDDSPEDGTLYLAVSSSQPGVTWHTGNCNDTRRGFATNGTLSNSQDADNIRRIHDDDENFWVCISAAFNLGNISSTSSPAVWALGLVRDPSIRAATASGTETRSLYFWTKYSTIAPAIEDFLDDFGEATKRAQALDAKVMGDGSAISQHYADLLAFSSRPAFGAMDITVAKTSSTALNSSDVKVYMKDVGRTSRSNAVDVLFSAFPAFLYFDPKLAGLLLEPLLTFESSPTYHNNYSASDLGKLLP</sequence>
<organism evidence="3 4">
    <name type="scientific">Crepidotus variabilis</name>
    <dbReference type="NCBI Taxonomy" id="179855"/>
    <lineage>
        <taxon>Eukaryota</taxon>
        <taxon>Fungi</taxon>
        <taxon>Dikarya</taxon>
        <taxon>Basidiomycota</taxon>
        <taxon>Agaricomycotina</taxon>
        <taxon>Agaricomycetes</taxon>
        <taxon>Agaricomycetidae</taxon>
        <taxon>Agaricales</taxon>
        <taxon>Agaricineae</taxon>
        <taxon>Crepidotaceae</taxon>
        <taxon>Crepidotus</taxon>
    </lineage>
</organism>
<gene>
    <name evidence="3" type="ORF">CPB83DRAFT_736630</name>
</gene>
<dbReference type="OrthoDB" id="3918848at2759"/>
<feature type="domain" description="Glutaminase A central" evidence="1">
    <location>
        <begin position="320"/>
        <end position="417"/>
    </location>
</feature>
<dbReference type="InterPro" id="IPR032514">
    <property type="entry name" value="GtaA_central"/>
</dbReference>
<dbReference type="InterPro" id="IPR052743">
    <property type="entry name" value="Glutaminase_GtaA"/>
</dbReference>
<name>A0A9P6BD89_9AGAR</name>
<keyword evidence="4" id="KW-1185">Reference proteome</keyword>
<evidence type="ECO:0000259" key="1">
    <source>
        <dbReference type="Pfam" id="PF16335"/>
    </source>
</evidence>
<dbReference type="Pfam" id="PF17168">
    <property type="entry name" value="DUF5127"/>
    <property type="match status" value="1"/>
</dbReference>
<evidence type="ECO:0000259" key="2">
    <source>
        <dbReference type="Pfam" id="PF17168"/>
    </source>
</evidence>
<evidence type="ECO:0000313" key="4">
    <source>
        <dbReference type="Proteomes" id="UP000807306"/>
    </source>
</evidence>
<proteinExistence type="predicted"/>
<dbReference type="PANTHER" id="PTHR31987">
    <property type="entry name" value="GLUTAMINASE A-RELATED"/>
    <property type="match status" value="1"/>
</dbReference>
<feature type="domain" description="Glutaminase A N-terminal" evidence="2">
    <location>
        <begin position="79"/>
        <end position="315"/>
    </location>
</feature>
<accession>A0A9P6BD89</accession>
<dbReference type="InterPro" id="IPR033433">
    <property type="entry name" value="GtaA_N"/>
</dbReference>
<dbReference type="AlphaFoldDB" id="A0A9P6BD89"/>
<dbReference type="PANTHER" id="PTHR31987:SF1">
    <property type="entry name" value="GLUTAMINASE A"/>
    <property type="match status" value="1"/>
</dbReference>